<evidence type="ECO:0000256" key="1">
    <source>
        <dbReference type="SAM" id="SignalP"/>
    </source>
</evidence>
<dbReference type="Proteomes" id="UP000076078">
    <property type="component" value="Unassembled WGS sequence"/>
</dbReference>
<keyword evidence="1" id="KW-0732">Signal</keyword>
<dbReference type="Pfam" id="PF11912">
    <property type="entry name" value="CfaA_B_C"/>
    <property type="match status" value="1"/>
</dbReference>
<keyword evidence="3" id="KW-1185">Reference proteome</keyword>
<reference evidence="2 3" key="1">
    <citation type="submission" date="2015-12" db="EMBL/GenBank/DDBJ databases">
        <title>Dictyostelia acquired genes for synthesis and detection of signals that induce cell-type specialization by lateral gene transfer from prokaryotes.</title>
        <authorList>
            <person name="Gloeckner G."/>
            <person name="Schaap P."/>
        </authorList>
    </citation>
    <scope>NUCLEOTIDE SEQUENCE [LARGE SCALE GENOMIC DNA]</scope>
    <source>
        <strain evidence="2 3">TK</strain>
    </source>
</reference>
<accession>A0A151ZET9</accession>
<organism evidence="2 3">
    <name type="scientific">Tieghemostelium lacteum</name>
    <name type="common">Slime mold</name>
    <name type="synonym">Dictyostelium lacteum</name>
    <dbReference type="NCBI Taxonomy" id="361077"/>
    <lineage>
        <taxon>Eukaryota</taxon>
        <taxon>Amoebozoa</taxon>
        <taxon>Evosea</taxon>
        <taxon>Eumycetozoa</taxon>
        <taxon>Dictyostelia</taxon>
        <taxon>Dictyosteliales</taxon>
        <taxon>Raperosteliaceae</taxon>
        <taxon>Tieghemostelium</taxon>
    </lineage>
</organism>
<dbReference type="PANTHER" id="PTHR33576">
    <property type="entry name" value="CARBOHYDRATE BINDING DOMAIN-CONTAINING PROTEIN-RELATED"/>
    <property type="match status" value="1"/>
</dbReference>
<dbReference type="AlphaFoldDB" id="A0A151ZET9"/>
<dbReference type="EMBL" id="LODT01000029">
    <property type="protein sequence ID" value="KYQ92478.1"/>
    <property type="molecule type" value="Genomic_DNA"/>
</dbReference>
<evidence type="ECO:0000313" key="2">
    <source>
        <dbReference type="EMBL" id="KYQ92478.1"/>
    </source>
</evidence>
<gene>
    <name evidence="2" type="ORF">DLAC_06462</name>
</gene>
<feature type="chain" id="PRO_5007593216" description="Carbohydrate binding domain-containing protein" evidence="1">
    <location>
        <begin position="20"/>
        <end position="219"/>
    </location>
</feature>
<name>A0A151ZET9_TIELA</name>
<feature type="signal peptide" evidence="1">
    <location>
        <begin position="1"/>
        <end position="19"/>
    </location>
</feature>
<dbReference type="PANTHER" id="PTHR33576:SF6">
    <property type="match status" value="1"/>
</dbReference>
<sequence>MLSKAIIFLVLTWVSMCSAVDWYHFIPYNTSTCSGANIGLGYSIKGDGYCQSGIEGTYHAMTTIVAPANTSVKIQFYQNTNPKVCASPTLSSTYTLNTCQDSLLQGFNMDPNGLWYARQFYVNKTGVPYYPTSAGAQSNMLFTMYNLGCTTILSYAYFVGYQTLVDPNDPDISYNYYCSGGTPYREYCENPYGCDSPQDLSQSCYANYSYFLARTITCV</sequence>
<dbReference type="InterPro" id="IPR021837">
    <property type="entry name" value="CfaA/B/C"/>
</dbReference>
<proteinExistence type="predicted"/>
<dbReference type="FunCoup" id="A0A151ZET9">
    <property type="interactions" value="1033"/>
</dbReference>
<dbReference type="InParanoid" id="A0A151ZET9"/>
<comment type="caution">
    <text evidence="2">The sequence shown here is derived from an EMBL/GenBank/DDBJ whole genome shotgun (WGS) entry which is preliminary data.</text>
</comment>
<evidence type="ECO:0008006" key="4">
    <source>
        <dbReference type="Google" id="ProtNLM"/>
    </source>
</evidence>
<evidence type="ECO:0000313" key="3">
    <source>
        <dbReference type="Proteomes" id="UP000076078"/>
    </source>
</evidence>
<protein>
    <recommendedName>
        <fullName evidence="4">Carbohydrate binding domain-containing protein</fullName>
    </recommendedName>
</protein>